<dbReference type="AlphaFoldDB" id="A0A238BM12"/>
<dbReference type="EMBL" id="KZ270155">
    <property type="protein sequence ID" value="OZC06262.1"/>
    <property type="molecule type" value="Genomic_DNA"/>
</dbReference>
<protein>
    <submittedName>
        <fullName evidence="1">Uncharacterized protein</fullName>
    </submittedName>
</protein>
<organism evidence="1 2">
    <name type="scientific">Onchocerca flexuosa</name>
    <dbReference type="NCBI Taxonomy" id="387005"/>
    <lineage>
        <taxon>Eukaryota</taxon>
        <taxon>Metazoa</taxon>
        <taxon>Ecdysozoa</taxon>
        <taxon>Nematoda</taxon>
        <taxon>Chromadorea</taxon>
        <taxon>Rhabditida</taxon>
        <taxon>Spirurina</taxon>
        <taxon>Spiruromorpha</taxon>
        <taxon>Filarioidea</taxon>
        <taxon>Onchocercidae</taxon>
        <taxon>Onchocerca</taxon>
    </lineage>
</organism>
<evidence type="ECO:0000313" key="1">
    <source>
        <dbReference type="EMBL" id="OZC06262.1"/>
    </source>
</evidence>
<accession>A0A238BM12</accession>
<sequence>MFRERVCGTKSEDHPNSTDFMGDLMDQIDGKNNGDMLDMAANAESVEVDLISKDWDWDSGEDNVLPHLDSDTIANVLQ</sequence>
<gene>
    <name evidence="1" type="ORF">X798_06746</name>
</gene>
<dbReference type="Proteomes" id="UP000242913">
    <property type="component" value="Unassembled WGS sequence"/>
</dbReference>
<proteinExistence type="predicted"/>
<name>A0A238BM12_9BILA</name>
<keyword evidence="2" id="KW-1185">Reference proteome</keyword>
<evidence type="ECO:0000313" key="2">
    <source>
        <dbReference type="Proteomes" id="UP000242913"/>
    </source>
</evidence>
<reference evidence="1 2" key="1">
    <citation type="submission" date="2015-12" db="EMBL/GenBank/DDBJ databases">
        <title>Draft genome of the nematode, Onchocerca flexuosa.</title>
        <authorList>
            <person name="Mitreva M."/>
        </authorList>
    </citation>
    <scope>NUCLEOTIDE SEQUENCE [LARGE SCALE GENOMIC DNA]</scope>
    <source>
        <strain evidence="1">Red Deer</strain>
    </source>
</reference>
<dbReference type="OrthoDB" id="5859572at2759"/>